<comment type="caution">
    <text evidence="3">The sequence shown here is derived from an EMBL/GenBank/DDBJ whole genome shotgun (WGS) entry which is preliminary data.</text>
</comment>
<evidence type="ECO:0000259" key="2">
    <source>
        <dbReference type="Pfam" id="PF07589"/>
    </source>
</evidence>
<dbReference type="AlphaFoldDB" id="A0A6L6QGC8"/>
<dbReference type="Proteomes" id="UP000472320">
    <property type="component" value="Unassembled WGS sequence"/>
</dbReference>
<sequence length="204" mass="21107">MQNKSISRFLRALALMLALGVSSHAMADMARLVTLDTSVYGAGRAGYLDFTFSGADGAPAATATMSQLKGFDMDPANFSPWGDAAAVPGGFAMSNTVSVNDVLYQGVFGNVFSFVLTISGDASALLNSDFGVIAYDDQLNQIKGQILDLMFVALPDGSPDLQILTINNAIATVGDAPAAAVPEPASLAVLALGLLMLGLARRRA</sequence>
<dbReference type="EMBL" id="WNKX01000005">
    <property type="protein sequence ID" value="MTW10713.1"/>
    <property type="molecule type" value="Genomic_DNA"/>
</dbReference>
<proteinExistence type="predicted"/>
<evidence type="ECO:0000313" key="4">
    <source>
        <dbReference type="Proteomes" id="UP000472320"/>
    </source>
</evidence>
<evidence type="ECO:0000313" key="3">
    <source>
        <dbReference type="EMBL" id="MTW10713.1"/>
    </source>
</evidence>
<dbReference type="NCBIfam" id="TIGR02595">
    <property type="entry name" value="PEP_CTERM"/>
    <property type="match status" value="1"/>
</dbReference>
<dbReference type="InterPro" id="IPR013424">
    <property type="entry name" value="Ice-binding_C"/>
</dbReference>
<gene>
    <name evidence="3" type="ORF">GM658_08855</name>
</gene>
<keyword evidence="4" id="KW-1185">Reference proteome</keyword>
<feature type="chain" id="PRO_5026882306" evidence="1">
    <location>
        <begin position="28"/>
        <end position="204"/>
    </location>
</feature>
<feature type="signal peptide" evidence="1">
    <location>
        <begin position="1"/>
        <end position="27"/>
    </location>
</feature>
<dbReference type="RefSeq" id="WP_155453644.1">
    <property type="nucleotide sequence ID" value="NZ_WNKX01000005.1"/>
</dbReference>
<keyword evidence="1" id="KW-0732">Signal</keyword>
<reference evidence="3 4" key="1">
    <citation type="submission" date="2019-11" db="EMBL/GenBank/DDBJ databases">
        <title>Type strains purchased from KCTC, JCM and DSMZ.</title>
        <authorList>
            <person name="Lu H."/>
        </authorList>
    </citation>
    <scope>NUCLEOTIDE SEQUENCE [LARGE SCALE GENOMIC DNA]</scope>
    <source>
        <strain evidence="3 4">JCM 31587</strain>
    </source>
</reference>
<accession>A0A6L6QGC8</accession>
<evidence type="ECO:0000256" key="1">
    <source>
        <dbReference type="SAM" id="SignalP"/>
    </source>
</evidence>
<protein>
    <submittedName>
        <fullName evidence="3">PEP-CTERM sorting domain-containing protein</fullName>
    </submittedName>
</protein>
<organism evidence="3 4">
    <name type="scientific">Massilia eburnea</name>
    <dbReference type="NCBI Taxonomy" id="1776165"/>
    <lineage>
        <taxon>Bacteria</taxon>
        <taxon>Pseudomonadati</taxon>
        <taxon>Pseudomonadota</taxon>
        <taxon>Betaproteobacteria</taxon>
        <taxon>Burkholderiales</taxon>
        <taxon>Oxalobacteraceae</taxon>
        <taxon>Telluria group</taxon>
        <taxon>Massilia</taxon>
    </lineage>
</organism>
<dbReference type="NCBIfam" id="NF038129">
    <property type="entry name" value="PEP_NF038129"/>
    <property type="match status" value="1"/>
</dbReference>
<dbReference type="Pfam" id="PF07589">
    <property type="entry name" value="PEP-CTERM"/>
    <property type="match status" value="1"/>
</dbReference>
<dbReference type="OrthoDB" id="8775710at2"/>
<name>A0A6L6QGC8_9BURK</name>
<feature type="domain" description="Ice-binding protein C-terminal" evidence="2">
    <location>
        <begin position="180"/>
        <end position="203"/>
    </location>
</feature>